<name>A0A195EQW1_9HYME</name>
<proteinExistence type="predicted"/>
<keyword evidence="6" id="KW-1185">Reference proteome</keyword>
<dbReference type="GO" id="GO:0008270">
    <property type="term" value="F:zinc ion binding"/>
    <property type="evidence" value="ECO:0007669"/>
    <property type="project" value="UniProtKB-KW"/>
</dbReference>
<dbReference type="PROSITE" id="PS00028">
    <property type="entry name" value="ZINC_FINGER_C2H2_1"/>
    <property type="match status" value="1"/>
</dbReference>
<dbReference type="AlphaFoldDB" id="A0A195EQW1"/>
<keyword evidence="1" id="KW-0862">Zinc</keyword>
<reference evidence="5 6" key="1">
    <citation type="submission" date="2016-03" db="EMBL/GenBank/DDBJ databases">
        <title>Trachymyrmex septentrionalis WGS genome.</title>
        <authorList>
            <person name="Nygaard S."/>
            <person name="Hu H."/>
            <person name="Boomsma J."/>
            <person name="Zhang G."/>
        </authorList>
    </citation>
    <scope>NUCLEOTIDE SEQUENCE [LARGE SCALE GENOMIC DNA]</scope>
    <source>
        <strain evidence="5">Tsep2-gDNA-1</strain>
        <tissue evidence="5">Whole body</tissue>
    </source>
</reference>
<evidence type="ECO:0000256" key="2">
    <source>
        <dbReference type="SAM" id="MobiDB-lite"/>
    </source>
</evidence>
<keyword evidence="1" id="KW-0479">Metal-binding</keyword>
<dbReference type="Proteomes" id="UP000078541">
    <property type="component" value="Unassembled WGS sequence"/>
</dbReference>
<sequence length="466" mass="52170">TIDDVGSVRFRRHFEGNLKQAGMTEKRDSDIFQRHQPLPRRRAGHVCEGNYGAMLILSSAVTFEVVWECPPTPSSPQEMIRSPDLSRRNGKVHGRKVAKTFGRQLRATRQTCSRICEDGFPFPGSLRRHGRAAHPAARKVHEPVVVGLRDVLSYLFSPNCTATSLPLCVPSSASIASGNGDTTEGEDYIASASHRPDGFSPKVIMNRLVITHPAAVKSANAFREISIGAQPSHEIIDLTKANMNHDGLQPRKAFRSSFTLERYITRFLAAFYYPPLLYHGVEEVSLIRVVSPRSPVTNVFPLYHTVLPYIFTVVHFKGNVVINDRSGLGVCCDERTNYYILQLEHFKINRMKILVFATCILAAVVSIITNNYDAAMTLDNIINTLMSKAIDLKDLINFHMTFAQCVVKLGLLSDNFEGSKKEKELKSMECGMAMIKVKIYLHSTSIMRNEMTILVKPDALLKYVEV</sequence>
<feature type="non-terminal residue" evidence="5">
    <location>
        <position position="1"/>
    </location>
</feature>
<organism evidence="5 6">
    <name type="scientific">Trachymyrmex septentrionalis</name>
    <dbReference type="NCBI Taxonomy" id="34720"/>
    <lineage>
        <taxon>Eukaryota</taxon>
        <taxon>Metazoa</taxon>
        <taxon>Ecdysozoa</taxon>
        <taxon>Arthropoda</taxon>
        <taxon>Hexapoda</taxon>
        <taxon>Insecta</taxon>
        <taxon>Pterygota</taxon>
        <taxon>Neoptera</taxon>
        <taxon>Endopterygota</taxon>
        <taxon>Hymenoptera</taxon>
        <taxon>Apocrita</taxon>
        <taxon>Aculeata</taxon>
        <taxon>Formicoidea</taxon>
        <taxon>Formicidae</taxon>
        <taxon>Myrmicinae</taxon>
        <taxon>Trachymyrmex</taxon>
    </lineage>
</organism>
<evidence type="ECO:0000256" key="3">
    <source>
        <dbReference type="SAM" id="Phobius"/>
    </source>
</evidence>
<feature type="region of interest" description="Disordered" evidence="2">
    <location>
        <begin position="74"/>
        <end position="95"/>
    </location>
</feature>
<evidence type="ECO:0000256" key="1">
    <source>
        <dbReference type="PROSITE-ProRule" id="PRU00042"/>
    </source>
</evidence>
<evidence type="ECO:0000259" key="4">
    <source>
        <dbReference type="PROSITE" id="PS50157"/>
    </source>
</evidence>
<keyword evidence="1" id="KW-0863">Zinc-finger</keyword>
<feature type="transmembrane region" description="Helical" evidence="3">
    <location>
        <begin position="353"/>
        <end position="372"/>
    </location>
</feature>
<keyword evidence="3" id="KW-0812">Transmembrane</keyword>
<keyword evidence="3" id="KW-0472">Membrane</keyword>
<protein>
    <recommendedName>
        <fullName evidence="4">C2H2-type domain-containing protein</fullName>
    </recommendedName>
</protein>
<feature type="domain" description="C2H2-type" evidence="4">
    <location>
        <begin position="110"/>
        <end position="139"/>
    </location>
</feature>
<gene>
    <name evidence="5" type="ORF">ALC56_15294</name>
</gene>
<evidence type="ECO:0000313" key="6">
    <source>
        <dbReference type="Proteomes" id="UP000078541"/>
    </source>
</evidence>
<dbReference type="InterPro" id="IPR013087">
    <property type="entry name" value="Znf_C2H2_type"/>
</dbReference>
<keyword evidence="3" id="KW-1133">Transmembrane helix</keyword>
<dbReference type="PROSITE" id="PS50157">
    <property type="entry name" value="ZINC_FINGER_C2H2_2"/>
    <property type="match status" value="1"/>
</dbReference>
<accession>A0A195EQW1</accession>
<dbReference type="EMBL" id="KQ982021">
    <property type="protein sequence ID" value="KYN30598.1"/>
    <property type="molecule type" value="Genomic_DNA"/>
</dbReference>
<evidence type="ECO:0000313" key="5">
    <source>
        <dbReference type="EMBL" id="KYN30598.1"/>
    </source>
</evidence>